<reference evidence="1" key="1">
    <citation type="journal article" name="BMC Genomics">
        <title>Long-read sequencing and de novo genome assembly of marine medaka (Oryzias melastigma).</title>
        <authorList>
            <person name="Liang P."/>
            <person name="Saqib H.S.A."/>
            <person name="Ni X."/>
            <person name="Shen Y."/>
        </authorList>
    </citation>
    <scope>NUCLEOTIDE SEQUENCE</scope>
    <source>
        <strain evidence="1">Bigg-433</strain>
    </source>
</reference>
<sequence>MTWTGDDGGNEGKGEGGGPAPPPVSCLLCIQQQLCVNAWAHRVCSSVKDSILDSVQPSCRLPPEMKRLSEV</sequence>
<comment type="caution">
    <text evidence="1">The sequence shown here is derived from an EMBL/GenBank/DDBJ whole genome shotgun (WGS) entry which is preliminary data.</text>
</comment>
<evidence type="ECO:0000313" key="1">
    <source>
        <dbReference type="EMBL" id="KAF6731085.1"/>
    </source>
</evidence>
<evidence type="ECO:0000313" key="2">
    <source>
        <dbReference type="Proteomes" id="UP000646548"/>
    </source>
</evidence>
<protein>
    <submittedName>
        <fullName evidence="1">Uncharacterized protein</fullName>
    </submittedName>
</protein>
<dbReference type="Proteomes" id="UP000646548">
    <property type="component" value="Unassembled WGS sequence"/>
</dbReference>
<proteinExistence type="predicted"/>
<gene>
    <name evidence="1" type="ORF">FQA47_005149</name>
</gene>
<name>A0A834CQY0_ORYME</name>
<dbReference type="AlphaFoldDB" id="A0A834CQY0"/>
<accession>A0A834CQY0</accession>
<dbReference type="EMBL" id="WKFB01000219">
    <property type="protein sequence ID" value="KAF6731085.1"/>
    <property type="molecule type" value="Genomic_DNA"/>
</dbReference>
<organism evidence="1 2">
    <name type="scientific">Oryzias melastigma</name>
    <name type="common">Marine medaka</name>
    <dbReference type="NCBI Taxonomy" id="30732"/>
    <lineage>
        <taxon>Eukaryota</taxon>
        <taxon>Metazoa</taxon>
        <taxon>Chordata</taxon>
        <taxon>Craniata</taxon>
        <taxon>Vertebrata</taxon>
        <taxon>Euteleostomi</taxon>
        <taxon>Actinopterygii</taxon>
        <taxon>Neopterygii</taxon>
        <taxon>Teleostei</taxon>
        <taxon>Neoteleostei</taxon>
        <taxon>Acanthomorphata</taxon>
        <taxon>Ovalentaria</taxon>
        <taxon>Atherinomorphae</taxon>
        <taxon>Beloniformes</taxon>
        <taxon>Adrianichthyidae</taxon>
        <taxon>Oryziinae</taxon>
        <taxon>Oryzias</taxon>
    </lineage>
</organism>